<accession>A0A1L5PAN5</accession>
<keyword evidence="3" id="KW-0614">Plasmid</keyword>
<dbReference type="CDD" id="cd01454">
    <property type="entry name" value="vWA_norD_type"/>
    <property type="match status" value="1"/>
</dbReference>
<gene>
    <name evidence="3" type="ORF">AM571_PA00302</name>
</gene>
<evidence type="ECO:0000313" key="3">
    <source>
        <dbReference type="EMBL" id="APO77184.1"/>
    </source>
</evidence>
<dbReference type="Gene3D" id="3.40.50.410">
    <property type="entry name" value="von Willebrand factor, type A domain"/>
    <property type="match status" value="1"/>
</dbReference>
<dbReference type="SMART" id="SM00327">
    <property type="entry name" value="VWA"/>
    <property type="match status" value="1"/>
</dbReference>
<geneLocation type="plasmid" evidence="4">
    <name>prsp8c3a</name>
</geneLocation>
<sequence length="729" mass="81349">MLPSDWDERWKAAHRRIDQAGYGETVAAAYRRIGPDLARAAGSEVVLKLGRTVSDVAIRCDRRTAALLPDVALAAELKLSGGAALIEWLATIEAVARSAPKSVAGLLDKSSCLLAVLDIEGFRSFVRMGIAIARRNPERQIAFFSLEDAEAQQYLQRGSGVEVFHTIQLQMKHYLAAIWGIRPPVREVPPDAPEPMRRRCGFGGGGIRVPPAFSGSSAGESNRLYQAALAHIGAHHRFTRRQFPVGSLKPLQVAVISLVEDARVERLAMREMPGLGRLWLPFHVAKPEDPPVALALLGRLSRALIYPDYQDPHGWVTKGKKLFEDAAESDLTDQTLSRRIGGLLGNDLGQMRVQFDSRSYVVQPAYRDDNLGIWDLSEQPPEEQLVLEEMVEGVGVKQQKRDDGKPDEQNSEPDPDQRVSHVALTASDDTETTTARYSEYDYVTGRERPQWCTVREYPAPYGRTEPIRRFEEVRCELSERLSTLFRSSKISRAEKIRRQAEGEFLDIDACIEAAISRRIGDVGKFRVHGRYERRGRDLSVLILLDISQSTADPVRGQAGTVLDVQRLSAALLAKALSVVGDPFAVAAFCSDTRDDIRYFRIKDFERSYDELARSRLAGLESKLSTRLGAAIRHAGEDLRKRKSYRRLLLVITDGEPSDVDMDDDRYLVEDARVAVQHLNRHGIDTFCVALDGAARSCADRVFGKRGTATMSSVDHLPIQLPKIFYKLTR</sequence>
<dbReference type="Proteomes" id="UP000185109">
    <property type="component" value="Plasmid pRsp8C3a"/>
</dbReference>
<evidence type="ECO:0000259" key="2">
    <source>
        <dbReference type="PROSITE" id="PS50234"/>
    </source>
</evidence>
<dbReference type="InterPro" id="IPR036465">
    <property type="entry name" value="vWFA_dom_sf"/>
</dbReference>
<reference evidence="3 4" key="1">
    <citation type="submission" date="2016-09" db="EMBL/GenBank/DDBJ databases">
        <title>The complete genome sequences of Rhizobium gallicum, symbiovars gallicum and phaseoli, symbionts associated to common bean (Phaseolus vulgaris).</title>
        <authorList>
            <person name="Bustos P."/>
            <person name="Santamaria R.I."/>
            <person name="Perez-Carrascal O.M."/>
            <person name="Juarez S."/>
            <person name="Lozano L."/>
            <person name="Martinez-Flores I."/>
            <person name="Martinez-Romero E."/>
            <person name="Cevallos M."/>
            <person name="Romero D."/>
            <person name="Davila G."/>
            <person name="Gonzalez V."/>
        </authorList>
    </citation>
    <scope>NUCLEOTIDE SEQUENCE [LARGE SCALE GENOMIC DNA]</scope>
    <source>
        <strain evidence="3 4">8C-3</strain>
        <plasmid evidence="4">Plasmid prsp8c3a</plasmid>
    </source>
</reference>
<evidence type="ECO:0000313" key="4">
    <source>
        <dbReference type="Proteomes" id="UP000185109"/>
    </source>
</evidence>
<dbReference type="PROSITE" id="PS50234">
    <property type="entry name" value="VWFA"/>
    <property type="match status" value="1"/>
</dbReference>
<dbReference type="AlphaFoldDB" id="A0A1L5PAN5"/>
<dbReference type="SUPFAM" id="SSF53300">
    <property type="entry name" value="vWA-like"/>
    <property type="match status" value="1"/>
</dbReference>
<dbReference type="PANTHER" id="PTHR41248">
    <property type="entry name" value="NORD PROTEIN"/>
    <property type="match status" value="1"/>
</dbReference>
<name>A0A1L5PAN5_RHIET</name>
<evidence type="ECO:0000256" key="1">
    <source>
        <dbReference type="SAM" id="MobiDB-lite"/>
    </source>
</evidence>
<dbReference type="Pfam" id="PF00092">
    <property type="entry name" value="VWA"/>
    <property type="match status" value="1"/>
</dbReference>
<organism evidence="3 4">
    <name type="scientific">Rhizobium etli 8C-3</name>
    <dbReference type="NCBI Taxonomy" id="538025"/>
    <lineage>
        <taxon>Bacteria</taxon>
        <taxon>Pseudomonadati</taxon>
        <taxon>Pseudomonadota</taxon>
        <taxon>Alphaproteobacteria</taxon>
        <taxon>Hyphomicrobiales</taxon>
        <taxon>Rhizobiaceae</taxon>
        <taxon>Rhizobium/Agrobacterium group</taxon>
        <taxon>Rhizobium</taxon>
    </lineage>
</organism>
<dbReference type="InterPro" id="IPR002035">
    <property type="entry name" value="VWF_A"/>
</dbReference>
<dbReference type="InterPro" id="IPR051928">
    <property type="entry name" value="NorD/CobT"/>
</dbReference>
<dbReference type="PANTHER" id="PTHR41248:SF1">
    <property type="entry name" value="NORD PROTEIN"/>
    <property type="match status" value="1"/>
</dbReference>
<dbReference type="EMBL" id="CP017242">
    <property type="protein sequence ID" value="APO77184.1"/>
    <property type="molecule type" value="Genomic_DNA"/>
</dbReference>
<proteinExistence type="predicted"/>
<feature type="compositionally biased region" description="Basic and acidic residues" evidence="1">
    <location>
        <begin position="399"/>
        <end position="408"/>
    </location>
</feature>
<protein>
    <submittedName>
        <fullName evidence="3">von Willebrand factor A domain-containing protein</fullName>
    </submittedName>
</protein>
<feature type="region of interest" description="Disordered" evidence="1">
    <location>
        <begin position="394"/>
        <end position="433"/>
    </location>
</feature>
<feature type="domain" description="VWFA" evidence="2">
    <location>
        <begin position="539"/>
        <end position="690"/>
    </location>
</feature>